<feature type="domain" description="Cupin type-2" evidence="1">
    <location>
        <begin position="34"/>
        <end position="111"/>
    </location>
</feature>
<dbReference type="Gene3D" id="2.60.120.10">
    <property type="entry name" value="Jelly Rolls"/>
    <property type="match status" value="1"/>
</dbReference>
<dbReference type="InterPro" id="IPR052538">
    <property type="entry name" value="Flavonoid_dioxygenase-like"/>
</dbReference>
<organism evidence="2">
    <name type="scientific">Pithovirus LCPAC202</name>
    <dbReference type="NCBI Taxonomy" id="2506592"/>
    <lineage>
        <taxon>Viruses</taxon>
        <taxon>Pithoviruses</taxon>
    </lineage>
</organism>
<name>A0A481Z9A9_9VIRU</name>
<proteinExistence type="predicted"/>
<dbReference type="PANTHER" id="PTHR43346:SF1">
    <property type="entry name" value="QUERCETIN 2,3-DIOXYGENASE-RELATED"/>
    <property type="match status" value="1"/>
</dbReference>
<dbReference type="CDD" id="cd02223">
    <property type="entry name" value="cupin_Bh2720-like"/>
    <property type="match status" value="1"/>
</dbReference>
<dbReference type="InterPro" id="IPR011051">
    <property type="entry name" value="RmlC_Cupin_sf"/>
</dbReference>
<dbReference type="InterPro" id="IPR013096">
    <property type="entry name" value="Cupin_2"/>
</dbReference>
<dbReference type="InterPro" id="IPR014710">
    <property type="entry name" value="RmlC-like_jellyroll"/>
</dbReference>
<evidence type="ECO:0000259" key="1">
    <source>
        <dbReference type="Pfam" id="PF07883"/>
    </source>
</evidence>
<dbReference type="SUPFAM" id="SSF51182">
    <property type="entry name" value="RmlC-like cupins"/>
    <property type="match status" value="1"/>
</dbReference>
<dbReference type="EMBL" id="MK500519">
    <property type="protein sequence ID" value="QBK91271.1"/>
    <property type="molecule type" value="Genomic_DNA"/>
</dbReference>
<dbReference type="Pfam" id="PF07883">
    <property type="entry name" value="Cupin_2"/>
    <property type="match status" value="1"/>
</dbReference>
<gene>
    <name evidence="2" type="ORF">LCPAC202_02450</name>
</gene>
<protein>
    <submittedName>
        <fullName evidence="2">Cupin domain protein</fullName>
    </submittedName>
</protein>
<sequence>MDTTDLVLDLNQSALRNEAYRHAIITTSKTQLVLMTLKLAEDIGKEIHQEDQFIYIVQGKGTAKLWLKTKNGKEIENTYNIYPGISITIPSGTWHNIINSGDIKMKLYTIYSPPEHDEDTYQETKPG</sequence>
<reference evidence="2" key="1">
    <citation type="journal article" date="2019" name="MBio">
        <title>Virus Genomes from Deep Sea Sediments Expand the Ocean Megavirome and Support Independent Origins of Viral Gigantism.</title>
        <authorList>
            <person name="Backstrom D."/>
            <person name="Yutin N."/>
            <person name="Jorgensen S.L."/>
            <person name="Dharamshi J."/>
            <person name="Homa F."/>
            <person name="Zaremba-Niedwiedzka K."/>
            <person name="Spang A."/>
            <person name="Wolf Y.I."/>
            <person name="Koonin E.V."/>
            <person name="Ettema T.J."/>
        </authorList>
    </citation>
    <scope>NUCLEOTIDE SEQUENCE</scope>
</reference>
<dbReference type="PANTHER" id="PTHR43346">
    <property type="entry name" value="LIGAND BINDING DOMAIN PROTEIN, PUTATIVE (AFU_ORTHOLOGUE AFUA_6G14370)-RELATED"/>
    <property type="match status" value="1"/>
</dbReference>
<accession>A0A481Z9A9</accession>
<evidence type="ECO:0000313" key="2">
    <source>
        <dbReference type="EMBL" id="QBK91271.1"/>
    </source>
</evidence>